<dbReference type="SUPFAM" id="SSF49764">
    <property type="entry name" value="HSP20-like chaperones"/>
    <property type="match status" value="1"/>
</dbReference>
<dbReference type="EMBL" id="BONK01000022">
    <property type="protein sequence ID" value="GIG23655.1"/>
    <property type="molecule type" value="Genomic_DNA"/>
</dbReference>
<dbReference type="RefSeq" id="WP_203758654.1">
    <property type="nucleotide sequence ID" value="NZ_BONK01000022.1"/>
</dbReference>
<dbReference type="Gene3D" id="2.60.40.790">
    <property type="match status" value="1"/>
</dbReference>
<name>A0A919P7F0_9CELL</name>
<comment type="caution">
    <text evidence="5">The sequence shown here is derived from an EMBL/GenBank/DDBJ whole genome shotgun (WGS) entry which is preliminary data.</text>
</comment>
<dbReference type="Pfam" id="PF00011">
    <property type="entry name" value="HSP20"/>
    <property type="match status" value="1"/>
</dbReference>
<comment type="similarity">
    <text evidence="1 2">Belongs to the small heat shock protein (HSP20) family.</text>
</comment>
<gene>
    <name evidence="5" type="ORF">Cch01nite_43790</name>
</gene>
<feature type="domain" description="SHSP" evidence="4">
    <location>
        <begin position="21"/>
        <end position="132"/>
    </location>
</feature>
<accession>A0A919P7F0</accession>
<organism evidence="5 6">
    <name type="scientific">Cellulomonas chitinilytica</name>
    <dbReference type="NCBI Taxonomy" id="398759"/>
    <lineage>
        <taxon>Bacteria</taxon>
        <taxon>Bacillati</taxon>
        <taxon>Actinomycetota</taxon>
        <taxon>Actinomycetes</taxon>
        <taxon>Micrococcales</taxon>
        <taxon>Cellulomonadaceae</taxon>
        <taxon>Cellulomonas</taxon>
    </lineage>
</organism>
<evidence type="ECO:0000259" key="4">
    <source>
        <dbReference type="PROSITE" id="PS01031"/>
    </source>
</evidence>
<dbReference type="PROSITE" id="PS01031">
    <property type="entry name" value="SHSP"/>
    <property type="match status" value="1"/>
</dbReference>
<evidence type="ECO:0000313" key="5">
    <source>
        <dbReference type="EMBL" id="GIG23655.1"/>
    </source>
</evidence>
<evidence type="ECO:0000256" key="2">
    <source>
        <dbReference type="RuleBase" id="RU003616"/>
    </source>
</evidence>
<evidence type="ECO:0000256" key="3">
    <source>
        <dbReference type="SAM" id="MobiDB-lite"/>
    </source>
</evidence>
<dbReference type="InterPro" id="IPR031107">
    <property type="entry name" value="Small_HSP"/>
</dbReference>
<dbReference type="PANTHER" id="PTHR11527">
    <property type="entry name" value="HEAT-SHOCK PROTEIN 20 FAMILY MEMBER"/>
    <property type="match status" value="1"/>
</dbReference>
<dbReference type="InterPro" id="IPR008978">
    <property type="entry name" value="HSP20-like_chaperone"/>
</dbReference>
<keyword evidence="6" id="KW-1185">Reference proteome</keyword>
<dbReference type="AlphaFoldDB" id="A0A919P7F0"/>
<protein>
    <submittedName>
        <fullName evidence="5">Heat-shock protein Hsp20</fullName>
    </submittedName>
</protein>
<feature type="compositionally biased region" description="Polar residues" evidence="3">
    <location>
        <begin position="132"/>
        <end position="158"/>
    </location>
</feature>
<proteinExistence type="inferred from homology"/>
<dbReference type="Proteomes" id="UP000632740">
    <property type="component" value="Unassembled WGS sequence"/>
</dbReference>
<sequence>MATRYDPFQEIDRLFDQMLNADRAAATMPMDLYRAGDHYVLHVDLPGADPGTIDVNVEDRTLTIRAQRTGRAEQDVQWLAKERPSGTFARQLTVGRGLALDDISATYADGVLTLSIPVAEEAKPRRIEVQHGSETSQITSGADSGITSGADSSADVSA</sequence>
<reference evidence="5" key="1">
    <citation type="submission" date="2021-01" db="EMBL/GenBank/DDBJ databases">
        <title>Whole genome shotgun sequence of Cellulomonas chitinilytica NBRC 110799.</title>
        <authorList>
            <person name="Komaki H."/>
            <person name="Tamura T."/>
        </authorList>
    </citation>
    <scope>NUCLEOTIDE SEQUENCE</scope>
    <source>
        <strain evidence="5">NBRC 110799</strain>
    </source>
</reference>
<evidence type="ECO:0000256" key="1">
    <source>
        <dbReference type="PROSITE-ProRule" id="PRU00285"/>
    </source>
</evidence>
<evidence type="ECO:0000313" key="6">
    <source>
        <dbReference type="Proteomes" id="UP000632740"/>
    </source>
</evidence>
<dbReference type="InterPro" id="IPR002068">
    <property type="entry name" value="A-crystallin/Hsp20_dom"/>
</dbReference>
<feature type="region of interest" description="Disordered" evidence="3">
    <location>
        <begin position="125"/>
        <end position="158"/>
    </location>
</feature>
<dbReference type="CDD" id="cd06464">
    <property type="entry name" value="ACD_sHsps-like"/>
    <property type="match status" value="1"/>
</dbReference>